<evidence type="ECO:0000313" key="5">
    <source>
        <dbReference type="Proteomes" id="UP001210211"/>
    </source>
</evidence>
<dbReference type="EMBL" id="JAMRDG010000001">
    <property type="protein sequence ID" value="KAJ3698702.1"/>
    <property type="molecule type" value="Genomic_DNA"/>
</dbReference>
<comment type="subcellular location">
    <subcellularLocation>
        <location evidence="1">Nucleus</location>
    </subcellularLocation>
</comment>
<feature type="region of interest" description="Disordered" evidence="3">
    <location>
        <begin position="161"/>
        <end position="224"/>
    </location>
</feature>
<keyword evidence="2" id="KW-0539">Nucleus</keyword>
<dbReference type="AlphaFoldDB" id="A0AAD5ZIU5"/>
<evidence type="ECO:0000256" key="2">
    <source>
        <dbReference type="ARBA" id="ARBA00023242"/>
    </source>
</evidence>
<feature type="region of interest" description="Disordered" evidence="3">
    <location>
        <begin position="1"/>
        <end position="91"/>
    </location>
</feature>
<feature type="compositionally biased region" description="Polar residues" evidence="3">
    <location>
        <begin position="205"/>
        <end position="224"/>
    </location>
</feature>
<accession>A0AAD5ZIU5</accession>
<dbReference type="PANTHER" id="PTHR33172">
    <property type="entry name" value="OS08G0516900 PROTEIN"/>
    <property type="match status" value="1"/>
</dbReference>
<feature type="compositionally biased region" description="Polar residues" evidence="3">
    <location>
        <begin position="49"/>
        <end position="70"/>
    </location>
</feature>
<name>A0AAD5ZIU5_9POAL</name>
<dbReference type="GO" id="GO:0006950">
    <property type="term" value="P:response to stress"/>
    <property type="evidence" value="ECO:0007669"/>
    <property type="project" value="UniProtKB-ARBA"/>
</dbReference>
<feature type="compositionally biased region" description="Acidic residues" evidence="3">
    <location>
        <begin position="170"/>
        <end position="183"/>
    </location>
</feature>
<protein>
    <recommendedName>
        <fullName evidence="6">MTD1</fullName>
    </recommendedName>
</protein>
<comment type="caution">
    <text evidence="4">The sequence shown here is derived from an EMBL/GenBank/DDBJ whole genome shotgun (WGS) entry which is preliminary data.</text>
</comment>
<dbReference type="InterPro" id="IPR051992">
    <property type="entry name" value="OxStress_Response_Reg"/>
</dbReference>
<organism evidence="4 5">
    <name type="scientific">Rhynchospora tenuis</name>
    <dbReference type="NCBI Taxonomy" id="198213"/>
    <lineage>
        <taxon>Eukaryota</taxon>
        <taxon>Viridiplantae</taxon>
        <taxon>Streptophyta</taxon>
        <taxon>Embryophyta</taxon>
        <taxon>Tracheophyta</taxon>
        <taxon>Spermatophyta</taxon>
        <taxon>Magnoliopsida</taxon>
        <taxon>Liliopsida</taxon>
        <taxon>Poales</taxon>
        <taxon>Cyperaceae</taxon>
        <taxon>Cyperoideae</taxon>
        <taxon>Rhynchosporeae</taxon>
        <taxon>Rhynchospora</taxon>
    </lineage>
</organism>
<evidence type="ECO:0000313" key="4">
    <source>
        <dbReference type="EMBL" id="KAJ3698702.1"/>
    </source>
</evidence>
<evidence type="ECO:0000256" key="3">
    <source>
        <dbReference type="SAM" id="MobiDB-lite"/>
    </source>
</evidence>
<feature type="compositionally biased region" description="Basic and acidic residues" evidence="3">
    <location>
        <begin position="23"/>
        <end position="34"/>
    </location>
</feature>
<dbReference type="GO" id="GO:0005634">
    <property type="term" value="C:nucleus"/>
    <property type="evidence" value="ECO:0007669"/>
    <property type="project" value="UniProtKB-SubCell"/>
</dbReference>
<keyword evidence="5" id="KW-1185">Reference proteome</keyword>
<sequence>MSLACDRPLLDPYPPNGVRQGKRKEVERDEEKKSNRPGFFIDDEEEVGSESNRSSSIGVDSNCSSSLTSSHGEEEEVSSKQSVQGGLGSFDSLEESLPIKRGLSNFFSGKSKSFTTLSSVVNASATDLSKPENPFNKRRRVLLACNRRASYSSFVATLPPLLSPEHTVEEKDDEEGSDDSEEEKEPKPTLVNLSHNGLIKGRNGLNRSLISPRSYSLSDLQRHV</sequence>
<evidence type="ECO:0008006" key="6">
    <source>
        <dbReference type="Google" id="ProtNLM"/>
    </source>
</evidence>
<dbReference type="Proteomes" id="UP001210211">
    <property type="component" value="Unassembled WGS sequence"/>
</dbReference>
<gene>
    <name evidence="4" type="ORF">LUZ61_002407</name>
</gene>
<dbReference type="PANTHER" id="PTHR33172:SF91">
    <property type="entry name" value="PROTEIN OXIDATIVE STRESS 3 LIKE 5"/>
    <property type="match status" value="1"/>
</dbReference>
<reference evidence="4 5" key="1">
    <citation type="journal article" date="2022" name="Cell">
        <title>Repeat-based holocentromeres influence genome architecture and karyotype evolution.</title>
        <authorList>
            <person name="Hofstatter P.G."/>
            <person name="Thangavel G."/>
            <person name="Lux T."/>
            <person name="Neumann P."/>
            <person name="Vondrak T."/>
            <person name="Novak P."/>
            <person name="Zhang M."/>
            <person name="Costa L."/>
            <person name="Castellani M."/>
            <person name="Scott A."/>
            <person name="Toegelov H."/>
            <person name="Fuchs J."/>
            <person name="Mata-Sucre Y."/>
            <person name="Dias Y."/>
            <person name="Vanzela A.L.L."/>
            <person name="Huettel B."/>
            <person name="Almeida C.C.S."/>
            <person name="Simkova H."/>
            <person name="Souza G."/>
            <person name="Pedrosa-Harand A."/>
            <person name="Macas J."/>
            <person name="Mayer K.F.X."/>
            <person name="Houben A."/>
            <person name="Marques A."/>
        </authorList>
    </citation>
    <scope>NUCLEOTIDE SEQUENCE [LARGE SCALE GENOMIC DNA]</scope>
    <source>
        <strain evidence="4">RhyTen1mFocal</strain>
    </source>
</reference>
<evidence type="ECO:0000256" key="1">
    <source>
        <dbReference type="ARBA" id="ARBA00004123"/>
    </source>
</evidence>
<proteinExistence type="predicted"/>